<dbReference type="InterPro" id="IPR039422">
    <property type="entry name" value="MarR/SlyA-like"/>
</dbReference>
<dbReference type="Proteomes" id="UP000824072">
    <property type="component" value="Unassembled WGS sequence"/>
</dbReference>
<dbReference type="AlphaFoldDB" id="A0A9D1IBU0"/>
<dbReference type="EMBL" id="DVMU01000137">
    <property type="protein sequence ID" value="HIU34128.1"/>
    <property type="molecule type" value="Genomic_DNA"/>
</dbReference>
<dbReference type="Gene3D" id="1.10.10.10">
    <property type="entry name" value="Winged helix-like DNA-binding domain superfamily/Winged helix DNA-binding domain"/>
    <property type="match status" value="1"/>
</dbReference>
<dbReference type="InterPro" id="IPR036388">
    <property type="entry name" value="WH-like_DNA-bd_sf"/>
</dbReference>
<dbReference type="Pfam" id="PF12802">
    <property type="entry name" value="MarR_2"/>
    <property type="match status" value="1"/>
</dbReference>
<feature type="domain" description="HTH marR-type" evidence="1">
    <location>
        <begin position="1"/>
        <end position="137"/>
    </location>
</feature>
<dbReference type="SUPFAM" id="SSF46785">
    <property type="entry name" value="Winged helix' DNA-binding domain"/>
    <property type="match status" value="1"/>
</dbReference>
<evidence type="ECO:0000259" key="1">
    <source>
        <dbReference type="PROSITE" id="PS50995"/>
    </source>
</evidence>
<sequence>MMEFGVAVKRIAAAFAHRANRSMEKHHLTVSQAEMIAYLNRRQRDGCPVIQRDIEEALNLSNPTVSGTLDRLEKKGMLVRVSNPENRRVNLVEITETARALTKDVLGDLWDLQEKMLSCLDAQERETLDRLLTKILDNLAE</sequence>
<dbReference type="InterPro" id="IPR000835">
    <property type="entry name" value="HTH_MarR-typ"/>
</dbReference>
<evidence type="ECO:0000313" key="3">
    <source>
        <dbReference type="Proteomes" id="UP000824072"/>
    </source>
</evidence>
<reference evidence="2" key="2">
    <citation type="journal article" date="2021" name="PeerJ">
        <title>Extensive microbial diversity within the chicken gut microbiome revealed by metagenomics and culture.</title>
        <authorList>
            <person name="Gilroy R."/>
            <person name="Ravi A."/>
            <person name="Getino M."/>
            <person name="Pursley I."/>
            <person name="Horton D.L."/>
            <person name="Alikhan N.F."/>
            <person name="Baker D."/>
            <person name="Gharbi K."/>
            <person name="Hall N."/>
            <person name="Watson M."/>
            <person name="Adriaenssens E.M."/>
            <person name="Foster-Nyarko E."/>
            <person name="Jarju S."/>
            <person name="Secka A."/>
            <person name="Antonio M."/>
            <person name="Oren A."/>
            <person name="Chaudhuri R.R."/>
            <person name="La Ragione R."/>
            <person name="Hildebrand F."/>
            <person name="Pallen M.J."/>
        </authorList>
    </citation>
    <scope>NUCLEOTIDE SEQUENCE</scope>
    <source>
        <strain evidence="2">ChiHcec3-11533</strain>
    </source>
</reference>
<protein>
    <submittedName>
        <fullName evidence="2">MarR family transcriptional regulator</fullName>
    </submittedName>
</protein>
<dbReference type="PANTHER" id="PTHR33164">
    <property type="entry name" value="TRANSCRIPTIONAL REGULATOR, MARR FAMILY"/>
    <property type="match status" value="1"/>
</dbReference>
<gene>
    <name evidence="2" type="ORF">IAB02_06145</name>
</gene>
<dbReference type="PROSITE" id="PS50995">
    <property type="entry name" value="HTH_MARR_2"/>
    <property type="match status" value="1"/>
</dbReference>
<proteinExistence type="predicted"/>
<dbReference type="SMART" id="SM00347">
    <property type="entry name" value="HTH_MARR"/>
    <property type="match status" value="1"/>
</dbReference>
<organism evidence="2 3">
    <name type="scientific">Candidatus Pullichristensenella excrementigallinarum</name>
    <dbReference type="NCBI Taxonomy" id="2840907"/>
    <lineage>
        <taxon>Bacteria</taxon>
        <taxon>Bacillati</taxon>
        <taxon>Bacillota</taxon>
        <taxon>Clostridia</taxon>
        <taxon>Candidatus Pullichristensenella</taxon>
    </lineage>
</organism>
<dbReference type="PRINTS" id="PR00598">
    <property type="entry name" value="HTHMARR"/>
</dbReference>
<accession>A0A9D1IBU0</accession>
<evidence type="ECO:0000313" key="2">
    <source>
        <dbReference type="EMBL" id="HIU34128.1"/>
    </source>
</evidence>
<dbReference type="GO" id="GO:0003700">
    <property type="term" value="F:DNA-binding transcription factor activity"/>
    <property type="evidence" value="ECO:0007669"/>
    <property type="project" value="InterPro"/>
</dbReference>
<name>A0A9D1IBU0_9FIRM</name>
<dbReference type="GO" id="GO:0006950">
    <property type="term" value="P:response to stress"/>
    <property type="evidence" value="ECO:0007669"/>
    <property type="project" value="TreeGrafter"/>
</dbReference>
<reference evidence="2" key="1">
    <citation type="submission" date="2020-10" db="EMBL/GenBank/DDBJ databases">
        <authorList>
            <person name="Gilroy R."/>
        </authorList>
    </citation>
    <scope>NUCLEOTIDE SEQUENCE</scope>
    <source>
        <strain evidence="2">ChiHcec3-11533</strain>
    </source>
</reference>
<comment type="caution">
    <text evidence="2">The sequence shown here is derived from an EMBL/GenBank/DDBJ whole genome shotgun (WGS) entry which is preliminary data.</text>
</comment>
<dbReference type="InterPro" id="IPR036390">
    <property type="entry name" value="WH_DNA-bd_sf"/>
</dbReference>
<dbReference type="PANTHER" id="PTHR33164:SF43">
    <property type="entry name" value="HTH-TYPE TRANSCRIPTIONAL REPRESSOR YETL"/>
    <property type="match status" value="1"/>
</dbReference>